<dbReference type="AlphaFoldDB" id="A0A0L0FFM5"/>
<keyword evidence="2" id="KW-0805">Transcription regulation</keyword>
<evidence type="ECO:0000256" key="3">
    <source>
        <dbReference type="ARBA" id="ARBA00023163"/>
    </source>
</evidence>
<evidence type="ECO:0000256" key="4">
    <source>
        <dbReference type="ARBA" id="ARBA00023242"/>
    </source>
</evidence>
<dbReference type="eggNOG" id="KOG4137">
    <property type="taxonomic scope" value="Eukaryota"/>
</dbReference>
<dbReference type="RefSeq" id="XP_014149464.1">
    <property type="nucleotide sequence ID" value="XM_014293989.1"/>
</dbReference>
<evidence type="ECO:0000313" key="7">
    <source>
        <dbReference type="Proteomes" id="UP000054560"/>
    </source>
</evidence>
<name>A0A0L0FFM5_9EUKA</name>
<evidence type="ECO:0000259" key="5">
    <source>
        <dbReference type="SMART" id="SM00993"/>
    </source>
</evidence>
<keyword evidence="4" id="KW-0539">Nucleus</keyword>
<dbReference type="GeneID" id="25912419"/>
<dbReference type="EMBL" id="KQ243549">
    <property type="protein sequence ID" value="KNC75562.1"/>
    <property type="molecule type" value="Genomic_DNA"/>
</dbReference>
<evidence type="ECO:0000313" key="6">
    <source>
        <dbReference type="EMBL" id="KNC75562.1"/>
    </source>
</evidence>
<dbReference type="PANTHER" id="PTHR31200">
    <property type="entry name" value="INO80 COMPLEX SUBUNIT C"/>
    <property type="match status" value="1"/>
</dbReference>
<dbReference type="GO" id="GO:0006338">
    <property type="term" value="P:chromatin remodeling"/>
    <property type="evidence" value="ECO:0007669"/>
    <property type="project" value="InterPro"/>
</dbReference>
<sequence length="111" mass="12669">VQNSDEEISPTVFKNPSYKRIRDKPLKQIISQERNASFPPSTALFVSIDAPPSLKPPYKYSDSSGLLAYYVDPRTRIRFNNKEEYAKIAEMPEDVIKGYLALRNAVDSMQL</sequence>
<proteinExistence type="predicted"/>
<dbReference type="OrthoDB" id="49520at2759"/>
<dbReference type="Proteomes" id="UP000054560">
    <property type="component" value="Unassembled WGS sequence"/>
</dbReference>
<gene>
    <name evidence="6" type="ORF">SARC_11915</name>
</gene>
<feature type="non-terminal residue" evidence="6">
    <location>
        <position position="1"/>
    </location>
</feature>
<evidence type="ECO:0000256" key="2">
    <source>
        <dbReference type="ARBA" id="ARBA00023015"/>
    </source>
</evidence>
<comment type="subcellular location">
    <subcellularLocation>
        <location evidence="1">Nucleus</location>
    </subcellularLocation>
</comment>
<dbReference type="InterPro" id="IPR029525">
    <property type="entry name" value="INO80C/Ies6"/>
</dbReference>
<dbReference type="InterPro" id="IPR013272">
    <property type="entry name" value="Vps72/YL1_C"/>
</dbReference>
<organism evidence="6 7">
    <name type="scientific">Sphaeroforma arctica JP610</name>
    <dbReference type="NCBI Taxonomy" id="667725"/>
    <lineage>
        <taxon>Eukaryota</taxon>
        <taxon>Ichthyosporea</taxon>
        <taxon>Ichthyophonida</taxon>
        <taxon>Sphaeroforma</taxon>
    </lineage>
</organism>
<evidence type="ECO:0000256" key="1">
    <source>
        <dbReference type="ARBA" id="ARBA00004123"/>
    </source>
</evidence>
<protein>
    <recommendedName>
        <fullName evidence="5">Vps72/YL1 C-terminal domain-containing protein</fullName>
    </recommendedName>
</protein>
<accession>A0A0L0FFM5</accession>
<reference evidence="6 7" key="1">
    <citation type="submission" date="2011-02" db="EMBL/GenBank/DDBJ databases">
        <title>The Genome Sequence of Sphaeroforma arctica JP610.</title>
        <authorList>
            <consortium name="The Broad Institute Genome Sequencing Platform"/>
            <person name="Russ C."/>
            <person name="Cuomo C."/>
            <person name="Young S.K."/>
            <person name="Zeng Q."/>
            <person name="Gargeya S."/>
            <person name="Alvarado L."/>
            <person name="Berlin A."/>
            <person name="Chapman S.B."/>
            <person name="Chen Z."/>
            <person name="Freedman E."/>
            <person name="Gellesch M."/>
            <person name="Goldberg J."/>
            <person name="Griggs A."/>
            <person name="Gujja S."/>
            <person name="Heilman E."/>
            <person name="Heiman D."/>
            <person name="Howarth C."/>
            <person name="Mehta T."/>
            <person name="Neiman D."/>
            <person name="Pearson M."/>
            <person name="Roberts A."/>
            <person name="Saif S."/>
            <person name="Shea T."/>
            <person name="Shenoy N."/>
            <person name="Sisk P."/>
            <person name="Stolte C."/>
            <person name="Sykes S."/>
            <person name="White J."/>
            <person name="Yandava C."/>
            <person name="Burger G."/>
            <person name="Gray M.W."/>
            <person name="Holland P.W.H."/>
            <person name="King N."/>
            <person name="Lang F.B.F."/>
            <person name="Roger A.J."/>
            <person name="Ruiz-Trillo I."/>
            <person name="Haas B."/>
            <person name="Nusbaum C."/>
            <person name="Birren B."/>
        </authorList>
    </citation>
    <scope>NUCLEOTIDE SEQUENCE [LARGE SCALE GENOMIC DNA]</scope>
    <source>
        <strain evidence="6 7">JP610</strain>
    </source>
</reference>
<dbReference type="Pfam" id="PF08265">
    <property type="entry name" value="YL1_C"/>
    <property type="match status" value="1"/>
</dbReference>
<feature type="domain" description="Vps72/YL1 C-terminal" evidence="5">
    <location>
        <begin position="59"/>
        <end position="88"/>
    </location>
</feature>
<keyword evidence="7" id="KW-1185">Reference proteome</keyword>
<dbReference type="SMART" id="SM00993">
    <property type="entry name" value="YL1_C"/>
    <property type="match status" value="1"/>
</dbReference>
<keyword evidence="3" id="KW-0804">Transcription</keyword>
<dbReference type="STRING" id="667725.A0A0L0FFM5"/>
<dbReference type="GO" id="GO:0031011">
    <property type="term" value="C:Ino80 complex"/>
    <property type="evidence" value="ECO:0007669"/>
    <property type="project" value="InterPro"/>
</dbReference>
<dbReference type="PANTHER" id="PTHR31200:SF1">
    <property type="entry name" value="INO80 COMPLEX SUBUNIT C"/>
    <property type="match status" value="1"/>
</dbReference>